<dbReference type="KEGG" id="rhs:A3Q41_01542"/>
<evidence type="ECO:0000256" key="4">
    <source>
        <dbReference type="ARBA" id="ARBA00022490"/>
    </source>
</evidence>
<dbReference type="InterPro" id="IPR018078">
    <property type="entry name" value="DNA-binding_RecF_CS"/>
</dbReference>
<dbReference type="GO" id="GO:0006260">
    <property type="term" value="P:DNA replication"/>
    <property type="evidence" value="ECO:0007669"/>
    <property type="project" value="UniProtKB-UniRule"/>
</dbReference>
<organism evidence="17 18">
    <name type="scientific">Rhodococcoides fascians</name>
    <name type="common">Rhodococcus fascians</name>
    <dbReference type="NCBI Taxonomy" id="1828"/>
    <lineage>
        <taxon>Bacteria</taxon>
        <taxon>Bacillati</taxon>
        <taxon>Actinomycetota</taxon>
        <taxon>Actinomycetes</taxon>
        <taxon>Mycobacteriales</taxon>
        <taxon>Nocardiaceae</taxon>
        <taxon>Rhodococcoides</taxon>
    </lineage>
</organism>
<keyword evidence="10 13" id="KW-0234">DNA repair</keyword>
<dbReference type="Pfam" id="PF02463">
    <property type="entry name" value="SMC_N"/>
    <property type="match status" value="1"/>
</dbReference>
<keyword evidence="4 13" id="KW-0963">Cytoplasm</keyword>
<dbReference type="PATRIC" id="fig|1653479.3.peg.1561"/>
<dbReference type="PROSITE" id="PS00617">
    <property type="entry name" value="RECF_1"/>
    <property type="match status" value="1"/>
</dbReference>
<comment type="subcellular location">
    <subcellularLocation>
        <location evidence="1 13 14">Cytoplasm</location>
    </subcellularLocation>
</comment>
<dbReference type="InterPro" id="IPR042174">
    <property type="entry name" value="RecF_2"/>
</dbReference>
<evidence type="ECO:0000256" key="15">
    <source>
        <dbReference type="SAM" id="MobiDB-lite"/>
    </source>
</evidence>
<evidence type="ECO:0000256" key="12">
    <source>
        <dbReference type="ARBA" id="ARBA00025401"/>
    </source>
</evidence>
<dbReference type="InterPro" id="IPR001238">
    <property type="entry name" value="DNA-binding_RecF"/>
</dbReference>
<evidence type="ECO:0000256" key="5">
    <source>
        <dbReference type="ARBA" id="ARBA00022705"/>
    </source>
</evidence>
<accession>A0A143QJ68</accession>
<keyword evidence="11 13" id="KW-0742">SOS response</keyword>
<feature type="compositionally biased region" description="Low complexity" evidence="15">
    <location>
        <begin position="397"/>
        <end position="410"/>
    </location>
</feature>
<comment type="similarity">
    <text evidence="2 13 14">Belongs to the RecF family.</text>
</comment>
<evidence type="ECO:0000256" key="2">
    <source>
        <dbReference type="ARBA" id="ARBA00008016"/>
    </source>
</evidence>
<dbReference type="PROSITE" id="PS00618">
    <property type="entry name" value="RECF_2"/>
    <property type="match status" value="1"/>
</dbReference>
<evidence type="ECO:0000256" key="7">
    <source>
        <dbReference type="ARBA" id="ARBA00022763"/>
    </source>
</evidence>
<evidence type="ECO:0000256" key="1">
    <source>
        <dbReference type="ARBA" id="ARBA00004496"/>
    </source>
</evidence>
<evidence type="ECO:0000256" key="11">
    <source>
        <dbReference type="ARBA" id="ARBA00023236"/>
    </source>
</evidence>
<evidence type="ECO:0000256" key="9">
    <source>
        <dbReference type="ARBA" id="ARBA00023125"/>
    </source>
</evidence>
<evidence type="ECO:0000256" key="3">
    <source>
        <dbReference type="ARBA" id="ARBA00020170"/>
    </source>
</evidence>
<evidence type="ECO:0000313" key="17">
    <source>
        <dbReference type="EMBL" id="AMY22846.1"/>
    </source>
</evidence>
<feature type="domain" description="RecF/RecN/SMC N-terminal" evidence="16">
    <location>
        <begin position="3"/>
        <end position="366"/>
    </location>
</feature>
<reference evidence="17 18" key="1">
    <citation type="journal article" date="2016" name="Genome Announc.">
        <title>Complete Genome and Plasmid Sequences for Rhodococcus fascians D188 and Draft Sequences for Rhodococcus Isolates PBTS 1 and PBTS 2.</title>
        <authorList>
            <person name="Stamler R.A."/>
            <person name="Vereecke D."/>
            <person name="Zhang Y."/>
            <person name="Schilkey F."/>
            <person name="Devitt N."/>
            <person name="Randall J.J."/>
        </authorList>
    </citation>
    <scope>NUCLEOTIDE SEQUENCE [LARGE SCALE GENOMIC DNA]</scope>
    <source>
        <strain evidence="17 18">PBTS2</strain>
    </source>
</reference>
<dbReference type="Proteomes" id="UP000076038">
    <property type="component" value="Chromosome"/>
</dbReference>
<comment type="function">
    <text evidence="12 13 14">The RecF protein is involved in DNA metabolism; it is required for DNA replication and normal SOS inducibility. RecF binds preferentially to single-stranded, linear DNA. It also seems to bind ATP.</text>
</comment>
<dbReference type="PANTHER" id="PTHR32182">
    <property type="entry name" value="DNA REPLICATION AND REPAIR PROTEIN RECF"/>
    <property type="match status" value="1"/>
</dbReference>
<keyword evidence="5 13" id="KW-0235">DNA replication</keyword>
<dbReference type="GO" id="GO:0000731">
    <property type="term" value="P:DNA synthesis involved in DNA repair"/>
    <property type="evidence" value="ECO:0007669"/>
    <property type="project" value="TreeGrafter"/>
</dbReference>
<dbReference type="SUPFAM" id="SSF52540">
    <property type="entry name" value="P-loop containing nucleoside triphosphate hydrolases"/>
    <property type="match status" value="1"/>
</dbReference>
<keyword evidence="9 13" id="KW-0238">DNA-binding</keyword>
<dbReference type="GO" id="GO:0009432">
    <property type="term" value="P:SOS response"/>
    <property type="evidence" value="ECO:0007669"/>
    <property type="project" value="UniProtKB-UniRule"/>
</dbReference>
<proteinExistence type="inferred from homology"/>
<dbReference type="Gene3D" id="1.20.1050.90">
    <property type="entry name" value="RecF/RecN/SMC, N-terminal domain"/>
    <property type="match status" value="1"/>
</dbReference>
<evidence type="ECO:0000259" key="16">
    <source>
        <dbReference type="Pfam" id="PF02463"/>
    </source>
</evidence>
<evidence type="ECO:0000256" key="13">
    <source>
        <dbReference type="HAMAP-Rule" id="MF_00365"/>
    </source>
</evidence>
<dbReference type="OrthoDB" id="9803889at2"/>
<dbReference type="PANTHER" id="PTHR32182:SF0">
    <property type="entry name" value="DNA REPLICATION AND REPAIR PROTEIN RECF"/>
    <property type="match status" value="1"/>
</dbReference>
<dbReference type="Gene3D" id="3.40.50.300">
    <property type="entry name" value="P-loop containing nucleotide triphosphate hydrolases"/>
    <property type="match status" value="1"/>
</dbReference>
<feature type="region of interest" description="Disordered" evidence="15">
    <location>
        <begin position="374"/>
        <end position="410"/>
    </location>
</feature>
<dbReference type="GO" id="GO:0005737">
    <property type="term" value="C:cytoplasm"/>
    <property type="evidence" value="ECO:0007669"/>
    <property type="project" value="UniProtKB-SubCell"/>
</dbReference>
<keyword evidence="7 13" id="KW-0227">DNA damage</keyword>
<dbReference type="AlphaFoldDB" id="A0A143QJ68"/>
<dbReference type="NCBIfam" id="TIGR00611">
    <property type="entry name" value="recf"/>
    <property type="match status" value="1"/>
</dbReference>
<dbReference type="EMBL" id="CP015220">
    <property type="protein sequence ID" value="AMY22846.1"/>
    <property type="molecule type" value="Genomic_DNA"/>
</dbReference>
<feature type="binding site" evidence="13">
    <location>
        <begin position="30"/>
        <end position="37"/>
    </location>
    <ligand>
        <name>ATP</name>
        <dbReference type="ChEBI" id="CHEBI:30616"/>
    </ligand>
</feature>
<evidence type="ECO:0000256" key="6">
    <source>
        <dbReference type="ARBA" id="ARBA00022741"/>
    </source>
</evidence>
<keyword evidence="8 13" id="KW-0067">ATP-binding</keyword>
<name>A0A143QJ68_RHOFA</name>
<keyword evidence="6 13" id="KW-0547">Nucleotide-binding</keyword>
<evidence type="ECO:0000313" key="18">
    <source>
        <dbReference type="Proteomes" id="UP000076038"/>
    </source>
</evidence>
<dbReference type="InterPro" id="IPR027417">
    <property type="entry name" value="P-loop_NTPase"/>
</dbReference>
<evidence type="ECO:0000256" key="10">
    <source>
        <dbReference type="ARBA" id="ARBA00023204"/>
    </source>
</evidence>
<keyword evidence="18" id="KW-1185">Reference proteome</keyword>
<evidence type="ECO:0000256" key="8">
    <source>
        <dbReference type="ARBA" id="ARBA00022840"/>
    </source>
</evidence>
<dbReference type="HAMAP" id="MF_00365">
    <property type="entry name" value="RecF"/>
    <property type="match status" value="1"/>
</dbReference>
<dbReference type="RefSeq" id="WP_048319005.1">
    <property type="nucleotide sequence ID" value="NZ_CP015220.1"/>
</dbReference>
<dbReference type="GO" id="GO:0003697">
    <property type="term" value="F:single-stranded DNA binding"/>
    <property type="evidence" value="ECO:0007669"/>
    <property type="project" value="UniProtKB-UniRule"/>
</dbReference>
<sequence>MFVRSLQLHDFRSWDDVIVDLGPGSTVFVGPNGHGKTNLLESLGYLSTLSSHRVSTDAPMIRAGASTAFVGSAVVNHGRELIIDVELLEGKANKARMNRSPLRRPREILGVLQSVLFAPEDLSLVRGDPSERRRYLDELLTTRIPRMAAVRADYDKVLRQRSALLKTASGALRRGSSSTDGSSALATLDVWDGHLAAHGARLLSARISLVHELMPFVQQAYESIAPESRLATLSYRCSLAEALPPEFSDAGRAPESDDVDVLEAAFLHQLSVMRQREIERGVCLVGPHRDDLELMLGDRPTKGFASHGESWSYALSLRLGSFSLLREDGTDPVLMLDDVFAELDRKRRTALAAVAADAEQVLITAAVPEDVPPELDARRYGVEARQGSDSGAAGRISTITELSTSESEVS</sequence>
<evidence type="ECO:0000256" key="14">
    <source>
        <dbReference type="RuleBase" id="RU000578"/>
    </source>
</evidence>
<dbReference type="GO" id="GO:0006302">
    <property type="term" value="P:double-strand break repair"/>
    <property type="evidence" value="ECO:0007669"/>
    <property type="project" value="TreeGrafter"/>
</dbReference>
<gene>
    <name evidence="17" type="primary">recF_1</name>
    <name evidence="13" type="synonym">recF</name>
    <name evidence="17" type="ORF">A3Q41_01542</name>
</gene>
<protein>
    <recommendedName>
        <fullName evidence="3 13">DNA replication and repair protein RecF</fullName>
    </recommendedName>
</protein>
<dbReference type="InterPro" id="IPR003395">
    <property type="entry name" value="RecF/RecN/SMC_N"/>
</dbReference>
<dbReference type="GO" id="GO:0005524">
    <property type="term" value="F:ATP binding"/>
    <property type="evidence" value="ECO:0007669"/>
    <property type="project" value="UniProtKB-UniRule"/>
</dbReference>
<reference evidence="18" key="2">
    <citation type="submission" date="2016-04" db="EMBL/GenBank/DDBJ databases">
        <title>Complete Genome and Plasmid Sequences for Rhodococcus fascians D188 and Draft Sequences for Rhodococcus spp. Isolates PBTS 1 and PBTS 2.</title>
        <authorList>
            <person name="Stamer R."/>
            <person name="Vereecke D."/>
            <person name="Zhang Y."/>
            <person name="Schilkey F."/>
            <person name="Devitt N."/>
            <person name="Randall J."/>
        </authorList>
    </citation>
    <scope>NUCLEOTIDE SEQUENCE [LARGE SCALE GENOMIC DNA]</scope>
    <source>
        <strain evidence="18">PBTS2</strain>
    </source>
</reference>